<dbReference type="PANTHER" id="PTHR11559">
    <property type="entry name" value="CARBOXYLESTERASE"/>
    <property type="match status" value="1"/>
</dbReference>
<dbReference type="InterPro" id="IPR002018">
    <property type="entry name" value="CarbesteraseB"/>
</dbReference>
<dbReference type="EMBL" id="BAABHJ010000040">
    <property type="protein sequence ID" value="GAA4619007.1"/>
    <property type="molecule type" value="Genomic_DNA"/>
</dbReference>
<evidence type="ECO:0000256" key="3">
    <source>
        <dbReference type="RuleBase" id="RU361235"/>
    </source>
</evidence>
<keyword evidence="2 3" id="KW-0378">Hydrolase</keyword>
<dbReference type="EC" id="3.1.1.-" evidence="3"/>
<protein>
    <recommendedName>
        <fullName evidence="3">Carboxylic ester hydrolase</fullName>
        <ecNumber evidence="3">3.1.1.-</ecNumber>
    </recommendedName>
</protein>
<comment type="caution">
    <text evidence="5">The sequence shown here is derived from an EMBL/GenBank/DDBJ whole genome shotgun (WGS) entry which is preliminary data.</text>
</comment>
<feature type="domain" description="Carboxylesterase type B" evidence="4">
    <location>
        <begin position="41"/>
        <end position="547"/>
    </location>
</feature>
<reference evidence="6" key="1">
    <citation type="journal article" date="2019" name="Int. J. Syst. Evol. Microbiol.">
        <title>The Global Catalogue of Microorganisms (GCM) 10K type strain sequencing project: providing services to taxonomists for standard genome sequencing and annotation.</title>
        <authorList>
            <consortium name="The Broad Institute Genomics Platform"/>
            <consortium name="The Broad Institute Genome Sequencing Center for Infectious Disease"/>
            <person name="Wu L."/>
            <person name="Ma J."/>
        </authorList>
    </citation>
    <scope>NUCLEOTIDE SEQUENCE [LARGE SCALE GENOMIC DNA]</scope>
    <source>
        <strain evidence="6">JCM 17938</strain>
    </source>
</reference>
<feature type="chain" id="PRO_5044970266" description="Carboxylic ester hydrolase" evidence="3">
    <location>
        <begin position="34"/>
        <end position="551"/>
    </location>
</feature>
<sequence length="551" mass="57816">MTRRQITRNAVRLGVTASTGLLAAGLVAAPALAETDTADGRLVRTASGPVLGGIGTDVREFNGIPYAAPPVGSLRWTAPRPVTPWSSPRDATKPGPVCAQSPYNKPVGSTVSEDCLTVNVTTPRDASAAHKKPVMVFLHGGDLTTGSGSQFEPRQMAAQGDVVVVTVNYRLGIFGFFGHAGLPGSGTFGLQDQQAALRWIRRNAAAFGGDAGNVTLFGQSAGAISTCGQLTSPAAKGLYDKVVIQSASCGSYIPTLMLGQQAPTTTATTKWKPLAEVDAQGGALAKELGCADAATAIDCLRGLPTDRLLPHTEEFSSGAYGTPTLPQNPEAAIRAGRFNRVPTIIGHTRDEGRMVTTSLVNPAYGGTPMTEQRYVRLTDQAYGARAADVRRHYPPSAYAAAGDQWAPALAWAAIETDRTTVCPVLRDADALARRTSVHAYEFADPNAPTWTAFPEGFPAGASHISDLTYLFDVNRPDGTPVTLDAAQRALAGKMIAYWTAFAHSGAPDADGAPAWAAYASGTRHVQTLAPTRIGSVDDATEHQCAFWNTAE</sequence>
<evidence type="ECO:0000256" key="2">
    <source>
        <dbReference type="ARBA" id="ARBA00022801"/>
    </source>
</evidence>
<organism evidence="5 6">
    <name type="scientific">Actinoallomurus liliacearum</name>
    <dbReference type="NCBI Taxonomy" id="1080073"/>
    <lineage>
        <taxon>Bacteria</taxon>
        <taxon>Bacillati</taxon>
        <taxon>Actinomycetota</taxon>
        <taxon>Actinomycetes</taxon>
        <taxon>Streptosporangiales</taxon>
        <taxon>Thermomonosporaceae</taxon>
        <taxon>Actinoallomurus</taxon>
    </lineage>
</organism>
<comment type="similarity">
    <text evidence="1 3">Belongs to the type-B carboxylesterase/lipase family.</text>
</comment>
<proteinExistence type="inferred from homology"/>
<dbReference type="Proteomes" id="UP001500212">
    <property type="component" value="Unassembled WGS sequence"/>
</dbReference>
<name>A0ABP8TZV2_9ACTN</name>
<dbReference type="InterPro" id="IPR019826">
    <property type="entry name" value="Carboxylesterase_B_AS"/>
</dbReference>
<dbReference type="InterPro" id="IPR029058">
    <property type="entry name" value="AB_hydrolase_fold"/>
</dbReference>
<evidence type="ECO:0000313" key="5">
    <source>
        <dbReference type="EMBL" id="GAA4619007.1"/>
    </source>
</evidence>
<dbReference type="SUPFAM" id="SSF53474">
    <property type="entry name" value="alpha/beta-Hydrolases"/>
    <property type="match status" value="1"/>
</dbReference>
<feature type="signal peptide" evidence="3">
    <location>
        <begin position="1"/>
        <end position="33"/>
    </location>
</feature>
<dbReference type="RefSeq" id="WP_345367150.1">
    <property type="nucleotide sequence ID" value="NZ_BAABHJ010000040.1"/>
</dbReference>
<evidence type="ECO:0000313" key="6">
    <source>
        <dbReference type="Proteomes" id="UP001500212"/>
    </source>
</evidence>
<dbReference type="Gene3D" id="3.40.50.1820">
    <property type="entry name" value="alpha/beta hydrolase"/>
    <property type="match status" value="1"/>
</dbReference>
<evidence type="ECO:0000259" key="4">
    <source>
        <dbReference type="Pfam" id="PF00135"/>
    </source>
</evidence>
<dbReference type="InterPro" id="IPR050309">
    <property type="entry name" value="Type-B_Carboxylest/Lipase"/>
</dbReference>
<gene>
    <name evidence="5" type="ORF">GCM10023195_85760</name>
</gene>
<keyword evidence="3" id="KW-0732">Signal</keyword>
<evidence type="ECO:0000256" key="1">
    <source>
        <dbReference type="ARBA" id="ARBA00005964"/>
    </source>
</evidence>
<keyword evidence="6" id="KW-1185">Reference proteome</keyword>
<dbReference type="PROSITE" id="PS00122">
    <property type="entry name" value="CARBOXYLESTERASE_B_1"/>
    <property type="match status" value="1"/>
</dbReference>
<dbReference type="Pfam" id="PF00135">
    <property type="entry name" value="COesterase"/>
    <property type="match status" value="1"/>
</dbReference>
<accession>A0ABP8TZV2</accession>